<sequence length="203" mass="22908">MRLFYVEKIPMKYGSRIRGGRKSTLAVVEDAADDRSNPGVFTLHFLRAMANSFISYCVEFSFGESRILVRGEVSLRDEDLDASRYPERQSNRKFIQQSVERMSLKSGYHGRKNLRPSPSSSNMASIMSGRLVTSDLNKSRVAGELAAAVLFRSWAKGRRSRGGVGGICCPRMVKFAKRRARGGHQLFFDGNKRANREVDFPIF</sequence>
<proteinExistence type="predicted"/>
<reference evidence="1" key="2">
    <citation type="submission" date="2021-08" db="EMBL/GenBank/DDBJ databases">
        <authorList>
            <person name="Eriksson T."/>
        </authorList>
    </citation>
    <scope>NUCLEOTIDE SEQUENCE</scope>
    <source>
        <strain evidence="1">Stoneville</strain>
        <tissue evidence="1">Whole head</tissue>
    </source>
</reference>
<dbReference type="Proteomes" id="UP000719412">
    <property type="component" value="Unassembled WGS sequence"/>
</dbReference>
<keyword evidence="2" id="KW-1185">Reference proteome</keyword>
<evidence type="ECO:0000313" key="2">
    <source>
        <dbReference type="Proteomes" id="UP000719412"/>
    </source>
</evidence>
<dbReference type="AlphaFoldDB" id="A0A8J6HAX1"/>
<organism evidence="1 2">
    <name type="scientific">Tenebrio molitor</name>
    <name type="common">Yellow mealworm beetle</name>
    <dbReference type="NCBI Taxonomy" id="7067"/>
    <lineage>
        <taxon>Eukaryota</taxon>
        <taxon>Metazoa</taxon>
        <taxon>Ecdysozoa</taxon>
        <taxon>Arthropoda</taxon>
        <taxon>Hexapoda</taxon>
        <taxon>Insecta</taxon>
        <taxon>Pterygota</taxon>
        <taxon>Neoptera</taxon>
        <taxon>Endopterygota</taxon>
        <taxon>Coleoptera</taxon>
        <taxon>Polyphaga</taxon>
        <taxon>Cucujiformia</taxon>
        <taxon>Tenebrionidae</taxon>
        <taxon>Tenebrio</taxon>
    </lineage>
</organism>
<gene>
    <name evidence="1" type="ORF">GEV33_011381</name>
</gene>
<evidence type="ECO:0000313" key="1">
    <source>
        <dbReference type="EMBL" id="KAH0811409.1"/>
    </source>
</evidence>
<protein>
    <submittedName>
        <fullName evidence="1">Uncharacterized protein</fullName>
    </submittedName>
</protein>
<reference evidence="1" key="1">
    <citation type="journal article" date="2020" name="J Insects Food Feed">
        <title>The yellow mealworm (Tenebrio molitor) genome: a resource for the emerging insects as food and feed industry.</title>
        <authorList>
            <person name="Eriksson T."/>
            <person name="Andere A."/>
            <person name="Kelstrup H."/>
            <person name="Emery V."/>
            <person name="Picard C."/>
        </authorList>
    </citation>
    <scope>NUCLEOTIDE SEQUENCE</scope>
    <source>
        <strain evidence="1">Stoneville</strain>
        <tissue evidence="1">Whole head</tissue>
    </source>
</reference>
<dbReference type="EMBL" id="JABDTM020026821">
    <property type="protein sequence ID" value="KAH0811409.1"/>
    <property type="molecule type" value="Genomic_DNA"/>
</dbReference>
<name>A0A8J6HAX1_TENMO</name>
<accession>A0A8J6HAX1</accession>
<comment type="caution">
    <text evidence="1">The sequence shown here is derived from an EMBL/GenBank/DDBJ whole genome shotgun (WGS) entry which is preliminary data.</text>
</comment>